<feature type="domain" description="Shieldin complex subunit 2 first OB fold" evidence="1">
    <location>
        <begin position="227"/>
        <end position="301"/>
    </location>
</feature>
<dbReference type="EMBL" id="CP111016">
    <property type="protein sequence ID" value="WAR04344.1"/>
    <property type="molecule type" value="Genomic_DNA"/>
</dbReference>
<evidence type="ECO:0000259" key="1">
    <source>
        <dbReference type="Pfam" id="PF21669"/>
    </source>
</evidence>
<dbReference type="InterPro" id="IPR012340">
    <property type="entry name" value="NA-bd_OB-fold"/>
</dbReference>
<dbReference type="SUPFAM" id="SSF50249">
    <property type="entry name" value="Nucleic acid-binding proteins"/>
    <property type="match status" value="1"/>
</dbReference>
<evidence type="ECO:0000313" key="2">
    <source>
        <dbReference type="EMBL" id="WAR04344.1"/>
    </source>
</evidence>
<gene>
    <name evidence="2" type="ORF">MAR_019713</name>
</gene>
<keyword evidence="3" id="KW-1185">Reference proteome</keyword>
<protein>
    <recommendedName>
        <fullName evidence="1">Shieldin complex subunit 2 first OB fold domain-containing protein</fullName>
    </recommendedName>
</protein>
<reference evidence="2" key="1">
    <citation type="submission" date="2022-11" db="EMBL/GenBank/DDBJ databases">
        <title>Centuries of genome instability and evolution in soft-shell clam transmissible cancer (bioRxiv).</title>
        <authorList>
            <person name="Hart S.F.M."/>
            <person name="Yonemitsu M.A."/>
            <person name="Giersch R.M."/>
            <person name="Beal B.F."/>
            <person name="Arriagada G."/>
            <person name="Davis B.W."/>
            <person name="Ostrander E.A."/>
            <person name="Goff S.P."/>
            <person name="Metzger M.J."/>
        </authorList>
    </citation>
    <scope>NUCLEOTIDE SEQUENCE</scope>
    <source>
        <strain evidence="2">MELC-2E11</strain>
        <tissue evidence="2">Siphon/mantle</tissue>
    </source>
</reference>
<accession>A0ABY7E586</accession>
<dbReference type="Pfam" id="PF21669">
    <property type="entry name" value="SHLD2_OB1"/>
    <property type="match status" value="1"/>
</dbReference>
<proteinExistence type="predicted"/>
<dbReference type="Gene3D" id="2.40.50.140">
    <property type="entry name" value="Nucleic acid-binding proteins"/>
    <property type="match status" value="1"/>
</dbReference>
<sequence length="378" mass="41107">MEYTLVSAADFHQASDCLPIDAQDPSKLPNRLKLKGKSFGIRHTYVWSGLIETKHGSLDEEFTLETALNFAKDRNIIMVFSNVAIGIMTTLTEAVSSRKPLPYDAGVKAKVVARGSILHYTSQGQDKQSLTVALADFSSAVKCIVYDAAKFPRFAVGHTVSLRNIIIRNNTVIITKTSKVFLVPGMDVPEEREREGDHLVHPPPAPELPLDQALRSPAKSKVTVKGQLIQEDSVREVTVNGSPVKLKDLFLKDSTREKVKVTLWRPAPTEAKPGDFVVISDCVVNSYKNEVSLSSTSSTTMKIAEAPLETSQLTVVGAAVEGETTELLLEDGSTRVVPSEMFQTALPAGSFIEEYVVDNAPLVVVVTSKGASTIQVQL</sequence>
<evidence type="ECO:0000313" key="3">
    <source>
        <dbReference type="Proteomes" id="UP001164746"/>
    </source>
</evidence>
<name>A0ABY7E586_MYAAR</name>
<dbReference type="InterPro" id="IPR049507">
    <property type="entry name" value="SHLD2_OB1"/>
</dbReference>
<dbReference type="Proteomes" id="UP001164746">
    <property type="component" value="Chromosome 5"/>
</dbReference>
<organism evidence="2 3">
    <name type="scientific">Mya arenaria</name>
    <name type="common">Soft-shell clam</name>
    <dbReference type="NCBI Taxonomy" id="6604"/>
    <lineage>
        <taxon>Eukaryota</taxon>
        <taxon>Metazoa</taxon>
        <taxon>Spiralia</taxon>
        <taxon>Lophotrochozoa</taxon>
        <taxon>Mollusca</taxon>
        <taxon>Bivalvia</taxon>
        <taxon>Autobranchia</taxon>
        <taxon>Heteroconchia</taxon>
        <taxon>Euheterodonta</taxon>
        <taxon>Imparidentia</taxon>
        <taxon>Neoheterodontei</taxon>
        <taxon>Myida</taxon>
        <taxon>Myoidea</taxon>
        <taxon>Myidae</taxon>
        <taxon>Mya</taxon>
    </lineage>
</organism>